<feature type="domain" description="DUF2846" evidence="2">
    <location>
        <begin position="39"/>
        <end position="144"/>
    </location>
</feature>
<feature type="signal peptide" evidence="1">
    <location>
        <begin position="1"/>
        <end position="21"/>
    </location>
</feature>
<evidence type="ECO:0000313" key="4">
    <source>
        <dbReference type="Proteomes" id="UP000185766"/>
    </source>
</evidence>
<organism evidence="3 4">
    <name type="scientific">Atopomonas hussainii</name>
    <dbReference type="NCBI Taxonomy" id="1429083"/>
    <lineage>
        <taxon>Bacteria</taxon>
        <taxon>Pseudomonadati</taxon>
        <taxon>Pseudomonadota</taxon>
        <taxon>Gammaproteobacteria</taxon>
        <taxon>Pseudomonadales</taxon>
        <taxon>Pseudomonadaceae</taxon>
        <taxon>Atopomonas</taxon>
    </lineage>
</organism>
<accession>A0A1H7T5X0</accession>
<dbReference type="InterPro" id="IPR022548">
    <property type="entry name" value="DUF2846"/>
</dbReference>
<dbReference type="Pfam" id="PF11008">
    <property type="entry name" value="DUF2846"/>
    <property type="match status" value="1"/>
</dbReference>
<dbReference type="EMBL" id="FOAS01000024">
    <property type="protein sequence ID" value="SEL80290.1"/>
    <property type="molecule type" value="Genomic_DNA"/>
</dbReference>
<name>A0A1H7T5X0_9GAMM</name>
<evidence type="ECO:0000313" key="3">
    <source>
        <dbReference type="EMBL" id="SEL80290.1"/>
    </source>
</evidence>
<feature type="chain" id="PRO_5010245732" description="DUF2846 domain-containing protein" evidence="1">
    <location>
        <begin position="22"/>
        <end position="200"/>
    </location>
</feature>
<reference evidence="3 4" key="1">
    <citation type="submission" date="2016-10" db="EMBL/GenBank/DDBJ databases">
        <authorList>
            <person name="de Groot N.N."/>
        </authorList>
    </citation>
    <scope>NUCLEOTIDE SEQUENCE [LARGE SCALE GENOMIC DNA]</scope>
    <source>
        <strain evidence="3 4">JCM 19513</strain>
    </source>
</reference>
<evidence type="ECO:0000256" key="1">
    <source>
        <dbReference type="SAM" id="SignalP"/>
    </source>
</evidence>
<dbReference type="RefSeq" id="WP_074870662.1">
    <property type="nucleotide sequence ID" value="NZ_FOAS01000024.1"/>
</dbReference>
<keyword evidence="1" id="KW-0732">Signal</keyword>
<dbReference type="STRING" id="1429083.GCA_001885685_02475"/>
<proteinExistence type="predicted"/>
<dbReference type="AlphaFoldDB" id="A0A1H7T5X0"/>
<dbReference type="Proteomes" id="UP000185766">
    <property type="component" value="Unassembled WGS sequence"/>
</dbReference>
<protein>
    <recommendedName>
        <fullName evidence="2">DUF2846 domain-containing protein</fullName>
    </recommendedName>
</protein>
<sequence length="200" mass="22148">MCRWLVLGVLLALTGCSTPGAFFSEVEGPVFSAQSVSPDQVLVVLYRPQSQWADEELEAPGLFVNNQLAGALPSNGYLVLELEPAVYRVEMRRPLAGSYWTLLAEGPFDFNRIASFELNPEVGEVYYLRYDELNPPPKVSQRGGVGEGPLQLVDADVALEELPPTKRVQARQKVAASDELERKQEGFWRKVGRALDKIGI</sequence>
<gene>
    <name evidence="3" type="ORF">SAMN05216214_12410</name>
</gene>
<dbReference type="PROSITE" id="PS51257">
    <property type="entry name" value="PROKAR_LIPOPROTEIN"/>
    <property type="match status" value="1"/>
</dbReference>
<evidence type="ECO:0000259" key="2">
    <source>
        <dbReference type="Pfam" id="PF11008"/>
    </source>
</evidence>
<keyword evidence="4" id="KW-1185">Reference proteome</keyword>